<dbReference type="Pfam" id="PF01420">
    <property type="entry name" value="Methylase_S"/>
    <property type="match status" value="1"/>
</dbReference>
<dbReference type="EMBL" id="FLUL01000001">
    <property type="protein sequence ID" value="SBW02753.1"/>
    <property type="molecule type" value="Genomic_DNA"/>
</dbReference>
<dbReference type="Gene3D" id="3.90.220.20">
    <property type="entry name" value="DNA methylase specificity domains"/>
    <property type="match status" value="1"/>
</dbReference>
<keyword evidence="3" id="KW-0238">DNA-binding</keyword>
<evidence type="ECO:0000313" key="5">
    <source>
        <dbReference type="EMBL" id="SBW02753.1"/>
    </source>
</evidence>
<name>A0A212JTJ0_9BACT</name>
<organism evidence="5">
    <name type="scientific">uncultured Dysgonomonas sp</name>
    <dbReference type="NCBI Taxonomy" id="206096"/>
    <lineage>
        <taxon>Bacteria</taxon>
        <taxon>Pseudomonadati</taxon>
        <taxon>Bacteroidota</taxon>
        <taxon>Bacteroidia</taxon>
        <taxon>Bacteroidales</taxon>
        <taxon>Dysgonomonadaceae</taxon>
        <taxon>Dysgonomonas</taxon>
        <taxon>environmental samples</taxon>
    </lineage>
</organism>
<dbReference type="SUPFAM" id="SSF116734">
    <property type="entry name" value="DNA methylase specificity domain"/>
    <property type="match status" value="1"/>
</dbReference>
<dbReference type="PANTHER" id="PTHR30408">
    <property type="entry name" value="TYPE-1 RESTRICTION ENZYME ECOKI SPECIFICITY PROTEIN"/>
    <property type="match status" value="1"/>
</dbReference>
<reference evidence="5" key="1">
    <citation type="submission" date="2016-04" db="EMBL/GenBank/DDBJ databases">
        <authorList>
            <person name="Evans L.H."/>
            <person name="Alamgir A."/>
            <person name="Owens N."/>
            <person name="Weber N.D."/>
            <person name="Virtaneva K."/>
            <person name="Barbian K."/>
            <person name="Babar A."/>
            <person name="Rosenke K."/>
        </authorList>
    </citation>
    <scope>NUCLEOTIDE SEQUENCE</scope>
    <source>
        <strain evidence="5">86-2</strain>
    </source>
</reference>
<sequence length="237" mass="27257">MWTYSITHSYNQHFSAKRTRNDNLEKSMSTLFDFYFGLDNSESNKYKGAFLTDIATFINGLAMQKFRPKEDEKGIPVLKIKELGQKSCDSSSDICSPSIKSDYIVNDGDVIFSWSGTLLVDIWSGGKCGLNQHLFKVTSSNYPLWFAYLWTRMHLNNFIRISKDKAVTMGHIKRVDLERAEISIPTDDTMQKLDKIFTPIFDSCVTIRVENRKLSQIRDSLLPKLMSGELKTDDLHR</sequence>
<evidence type="ECO:0000256" key="3">
    <source>
        <dbReference type="ARBA" id="ARBA00023125"/>
    </source>
</evidence>
<dbReference type="AlphaFoldDB" id="A0A212JTJ0"/>
<dbReference type="GO" id="GO:0009307">
    <property type="term" value="P:DNA restriction-modification system"/>
    <property type="evidence" value="ECO:0007669"/>
    <property type="project" value="UniProtKB-KW"/>
</dbReference>
<dbReference type="InterPro" id="IPR000055">
    <property type="entry name" value="Restrct_endonuc_typeI_TRD"/>
</dbReference>
<comment type="similarity">
    <text evidence="1">Belongs to the type-I restriction system S methylase family.</text>
</comment>
<accession>A0A212JTJ0</accession>
<evidence type="ECO:0000256" key="1">
    <source>
        <dbReference type="ARBA" id="ARBA00010923"/>
    </source>
</evidence>
<protein>
    <submittedName>
        <fullName evidence="5">Restriction modification system DNA specificity subunit</fullName>
    </submittedName>
</protein>
<gene>
    <name evidence="5" type="ORF">KL86DYS2_12314</name>
</gene>
<dbReference type="GO" id="GO:0003677">
    <property type="term" value="F:DNA binding"/>
    <property type="evidence" value="ECO:0007669"/>
    <property type="project" value="UniProtKB-KW"/>
</dbReference>
<dbReference type="InterPro" id="IPR044946">
    <property type="entry name" value="Restrct_endonuc_typeI_TRD_sf"/>
</dbReference>
<evidence type="ECO:0000256" key="2">
    <source>
        <dbReference type="ARBA" id="ARBA00022747"/>
    </source>
</evidence>
<evidence type="ECO:0000259" key="4">
    <source>
        <dbReference type="Pfam" id="PF01420"/>
    </source>
</evidence>
<dbReference type="PANTHER" id="PTHR30408:SF12">
    <property type="entry name" value="TYPE I RESTRICTION ENZYME MJAVIII SPECIFICITY SUBUNIT"/>
    <property type="match status" value="1"/>
</dbReference>
<proteinExistence type="inferred from homology"/>
<keyword evidence="2" id="KW-0680">Restriction system</keyword>
<feature type="domain" description="Type I restriction modification DNA specificity" evidence="4">
    <location>
        <begin position="50"/>
        <end position="215"/>
    </location>
</feature>
<dbReference type="InterPro" id="IPR052021">
    <property type="entry name" value="Type-I_RS_S_subunit"/>
</dbReference>